<feature type="compositionally biased region" description="Low complexity" evidence="1">
    <location>
        <begin position="115"/>
        <end position="124"/>
    </location>
</feature>
<dbReference type="EMBL" id="JANPWB010000013">
    <property type="protein sequence ID" value="KAJ1106801.1"/>
    <property type="molecule type" value="Genomic_DNA"/>
</dbReference>
<reference evidence="2" key="1">
    <citation type="journal article" date="2022" name="bioRxiv">
        <title>Sequencing and chromosome-scale assembly of the giantPleurodeles waltlgenome.</title>
        <authorList>
            <person name="Brown T."/>
            <person name="Elewa A."/>
            <person name="Iarovenko S."/>
            <person name="Subramanian E."/>
            <person name="Araus A.J."/>
            <person name="Petzold A."/>
            <person name="Susuki M."/>
            <person name="Suzuki K.-i.T."/>
            <person name="Hayashi T."/>
            <person name="Toyoda A."/>
            <person name="Oliveira C."/>
            <person name="Osipova E."/>
            <person name="Leigh N.D."/>
            <person name="Simon A."/>
            <person name="Yun M.H."/>
        </authorList>
    </citation>
    <scope>NUCLEOTIDE SEQUENCE</scope>
    <source>
        <strain evidence="2">20211129_DDA</strain>
        <tissue evidence="2">Liver</tissue>
    </source>
</reference>
<proteinExistence type="predicted"/>
<feature type="compositionally biased region" description="Low complexity" evidence="1">
    <location>
        <begin position="24"/>
        <end position="40"/>
    </location>
</feature>
<name>A0AAV7MST2_PLEWA</name>
<dbReference type="Proteomes" id="UP001066276">
    <property type="component" value="Chromosome 9"/>
</dbReference>
<accession>A0AAV7MST2</accession>
<evidence type="ECO:0000256" key="1">
    <source>
        <dbReference type="SAM" id="MobiDB-lite"/>
    </source>
</evidence>
<keyword evidence="3" id="KW-1185">Reference proteome</keyword>
<feature type="region of interest" description="Disordered" evidence="1">
    <location>
        <begin position="78"/>
        <end position="166"/>
    </location>
</feature>
<dbReference type="AlphaFoldDB" id="A0AAV7MST2"/>
<feature type="region of interest" description="Disordered" evidence="1">
    <location>
        <begin position="19"/>
        <end position="60"/>
    </location>
</feature>
<organism evidence="2 3">
    <name type="scientific">Pleurodeles waltl</name>
    <name type="common">Iberian ribbed newt</name>
    <dbReference type="NCBI Taxonomy" id="8319"/>
    <lineage>
        <taxon>Eukaryota</taxon>
        <taxon>Metazoa</taxon>
        <taxon>Chordata</taxon>
        <taxon>Craniata</taxon>
        <taxon>Vertebrata</taxon>
        <taxon>Euteleostomi</taxon>
        <taxon>Amphibia</taxon>
        <taxon>Batrachia</taxon>
        <taxon>Caudata</taxon>
        <taxon>Salamandroidea</taxon>
        <taxon>Salamandridae</taxon>
        <taxon>Pleurodelinae</taxon>
        <taxon>Pleurodeles</taxon>
    </lineage>
</organism>
<comment type="caution">
    <text evidence="2">The sequence shown here is derived from an EMBL/GenBank/DDBJ whole genome shotgun (WGS) entry which is preliminary data.</text>
</comment>
<evidence type="ECO:0000313" key="2">
    <source>
        <dbReference type="EMBL" id="KAJ1106801.1"/>
    </source>
</evidence>
<gene>
    <name evidence="2" type="ORF">NDU88_004199</name>
</gene>
<protein>
    <submittedName>
        <fullName evidence="2">Uncharacterized protein</fullName>
    </submittedName>
</protein>
<evidence type="ECO:0000313" key="3">
    <source>
        <dbReference type="Proteomes" id="UP001066276"/>
    </source>
</evidence>
<sequence>MRCVVQGPTTLIVQPCATARRLAPPMRGGSPRRSPNPLGPQDRGVQAPWFRGSPREDWSPEGAFPCVSLLCPRRLRLAAAPSPQHRTGPPGGSVRSGRSAKPTRNTHGAGAPPGSLTSSSRASSYLRPGNSRCRERSVAGPGAIGSRFRLSDLPLGSSPPRVPKPI</sequence>